<dbReference type="InterPro" id="IPR005488">
    <property type="entry name" value="Etherase_MurQ"/>
</dbReference>
<evidence type="ECO:0000256" key="1">
    <source>
        <dbReference type="ARBA" id="ARBA00023239"/>
    </source>
</evidence>
<feature type="region of interest" description="Disordered" evidence="4">
    <location>
        <begin position="1"/>
        <end position="31"/>
    </location>
</feature>
<comment type="catalytic activity">
    <reaction evidence="3">
        <text>N-acetyl-D-muramate 6-phosphate + H2O = N-acetyl-D-glucosamine 6-phosphate + (R)-lactate</text>
        <dbReference type="Rhea" id="RHEA:26410"/>
        <dbReference type="ChEBI" id="CHEBI:15377"/>
        <dbReference type="ChEBI" id="CHEBI:16004"/>
        <dbReference type="ChEBI" id="CHEBI:57513"/>
        <dbReference type="ChEBI" id="CHEBI:58722"/>
        <dbReference type="EC" id="4.2.1.126"/>
    </reaction>
</comment>
<comment type="subunit">
    <text evidence="3">Homodimer.</text>
</comment>
<dbReference type="HAMAP" id="MF_00068">
    <property type="entry name" value="MurQ"/>
    <property type="match status" value="1"/>
</dbReference>
<comment type="function">
    <text evidence="3">Specifically catalyzes the cleavage of the D-lactyl ether substituent of MurNAc 6-phosphate, producing GlcNAc 6-phosphate and D-lactate.</text>
</comment>
<dbReference type="SUPFAM" id="SSF53697">
    <property type="entry name" value="SIS domain"/>
    <property type="match status" value="1"/>
</dbReference>
<dbReference type="PANTHER" id="PTHR10088">
    <property type="entry name" value="GLUCOKINASE REGULATORY PROTEIN"/>
    <property type="match status" value="1"/>
</dbReference>
<feature type="domain" description="SIS" evidence="5">
    <location>
        <begin position="70"/>
        <end position="233"/>
    </location>
</feature>
<dbReference type="InterPro" id="IPR001347">
    <property type="entry name" value="SIS_dom"/>
</dbReference>
<dbReference type="InterPro" id="IPR040190">
    <property type="entry name" value="MURQ/GCKR"/>
</dbReference>
<feature type="active site" evidence="3">
    <location>
        <position position="129"/>
    </location>
</feature>
<evidence type="ECO:0000256" key="3">
    <source>
        <dbReference type="HAMAP-Rule" id="MF_00068"/>
    </source>
</evidence>
<comment type="caution">
    <text evidence="6">The sequence shown here is derived from an EMBL/GenBank/DDBJ whole genome shotgun (WGS) entry which is preliminary data.</text>
</comment>
<dbReference type="Gene3D" id="1.10.8.1080">
    <property type="match status" value="1"/>
</dbReference>
<evidence type="ECO:0000256" key="4">
    <source>
        <dbReference type="SAM" id="MobiDB-lite"/>
    </source>
</evidence>
<reference evidence="7" key="1">
    <citation type="journal article" date="2019" name="Int. J. Syst. Evol. Microbiol.">
        <title>The Global Catalogue of Microorganisms (GCM) 10K type strain sequencing project: providing services to taxonomists for standard genome sequencing and annotation.</title>
        <authorList>
            <consortium name="The Broad Institute Genomics Platform"/>
            <consortium name="The Broad Institute Genome Sequencing Center for Infectious Disease"/>
            <person name="Wu L."/>
            <person name="Ma J."/>
        </authorList>
    </citation>
    <scope>NUCLEOTIDE SEQUENCE [LARGE SCALE GENOMIC DNA]</scope>
    <source>
        <strain evidence="7">CCUG 43304</strain>
    </source>
</reference>
<dbReference type="RefSeq" id="WP_386730435.1">
    <property type="nucleotide sequence ID" value="NZ_JBHSTP010000002.1"/>
</dbReference>
<gene>
    <name evidence="3" type="primary">murQ</name>
    <name evidence="6" type="ORF">ACFQB0_09100</name>
</gene>
<dbReference type="PROSITE" id="PS01272">
    <property type="entry name" value="GCKR"/>
    <property type="match status" value="1"/>
</dbReference>
<dbReference type="NCBIfam" id="NF003915">
    <property type="entry name" value="PRK05441.1"/>
    <property type="match status" value="1"/>
</dbReference>
<evidence type="ECO:0000313" key="7">
    <source>
        <dbReference type="Proteomes" id="UP001596306"/>
    </source>
</evidence>
<dbReference type="PANTHER" id="PTHR10088:SF4">
    <property type="entry name" value="GLUCOKINASE REGULATORY PROTEIN"/>
    <property type="match status" value="1"/>
</dbReference>
<organism evidence="6 7">
    <name type="scientific">Luethyella okanaganae</name>
    <dbReference type="NCBI Taxonomy" id="69372"/>
    <lineage>
        <taxon>Bacteria</taxon>
        <taxon>Bacillati</taxon>
        <taxon>Actinomycetota</taxon>
        <taxon>Actinomycetes</taxon>
        <taxon>Micrococcales</taxon>
        <taxon>Microbacteriaceae</taxon>
        <taxon>Luethyella</taxon>
    </lineage>
</organism>
<comment type="pathway">
    <text evidence="3">Amino-sugar metabolism; N-acetylmuramate degradation.</text>
</comment>
<proteinExistence type="inferred from homology"/>
<dbReference type="EC" id="4.2.1.126" evidence="3"/>
<dbReference type="PROSITE" id="PS51464">
    <property type="entry name" value="SIS"/>
    <property type="match status" value="1"/>
</dbReference>
<feature type="active site" description="Proton donor" evidence="3">
    <location>
        <position position="98"/>
    </location>
</feature>
<accession>A0ABW1VED0</accession>
<dbReference type="InterPro" id="IPR046348">
    <property type="entry name" value="SIS_dom_sf"/>
</dbReference>
<evidence type="ECO:0000256" key="2">
    <source>
        <dbReference type="ARBA" id="ARBA00023277"/>
    </source>
</evidence>
<keyword evidence="1 3" id="KW-0456">Lyase</keyword>
<dbReference type="NCBIfam" id="NF009222">
    <property type="entry name" value="PRK12570.1"/>
    <property type="match status" value="1"/>
</dbReference>
<evidence type="ECO:0000259" key="5">
    <source>
        <dbReference type="PROSITE" id="PS51464"/>
    </source>
</evidence>
<dbReference type="Gene3D" id="3.40.50.10490">
    <property type="entry name" value="Glucose-6-phosphate isomerase like protein, domain 1"/>
    <property type="match status" value="1"/>
</dbReference>
<evidence type="ECO:0000313" key="6">
    <source>
        <dbReference type="EMBL" id="MFC6356264.1"/>
    </source>
</evidence>
<protein>
    <recommendedName>
        <fullName evidence="3">N-acetylmuramic acid 6-phosphate etherase</fullName>
        <shortName evidence="3">MurNAc-6-P etherase</shortName>
        <ecNumber evidence="3">4.2.1.126</ecNumber>
    </recommendedName>
    <alternativeName>
        <fullName evidence="3">N-acetylmuramic acid 6-phosphate hydrolase</fullName>
    </alternativeName>
    <alternativeName>
        <fullName evidence="3">N-acetylmuramic acid 6-phosphate lyase</fullName>
    </alternativeName>
</protein>
<keyword evidence="2 3" id="KW-0119">Carbohydrate metabolism</keyword>
<dbReference type="CDD" id="cd05007">
    <property type="entry name" value="SIS_Etherase"/>
    <property type="match status" value="1"/>
</dbReference>
<dbReference type="Pfam" id="PF22645">
    <property type="entry name" value="GKRP_SIS_N"/>
    <property type="match status" value="1"/>
</dbReference>
<comment type="similarity">
    <text evidence="3">Belongs to the GCKR-like family. MurNAc-6-P etherase subfamily.</text>
</comment>
<sequence length="318" mass="33500">MDERSACSASHRERGPELSSRLTEDHRSGSEDIELRPTAELVRIMVEDVSDVASALLSIVPAMVSLIEEVASRMGRGGRLIYVGAGTSGRLAQLDAAECIPTFGLSEGTVVAVLAGGIEAADRADEGAEDDQEAARRRLAQLDLHANDTVIGISASGSTPFVLEAVKVATARGTFTAGITNNPDTPLSRQVQLAVEAPVGAEMLAGSTRLKAGTAQKVILNTLSTVVMMKLGRTYDGYMVGVRSTNKKLIERAQGITQEITGLDAAAALLLLKDSDWNVKAAVLSHFLAVEPLQAHARLADAAGNIHSVLGKVRKEPE</sequence>
<name>A0ABW1VED0_9MICO</name>
<dbReference type="Pfam" id="PF14555">
    <property type="entry name" value="UBA_4"/>
    <property type="match status" value="1"/>
</dbReference>
<dbReference type="EMBL" id="JBHSTP010000002">
    <property type="protein sequence ID" value="MFC6356264.1"/>
    <property type="molecule type" value="Genomic_DNA"/>
</dbReference>
<dbReference type="Proteomes" id="UP001596306">
    <property type="component" value="Unassembled WGS sequence"/>
</dbReference>
<dbReference type="InterPro" id="IPR005486">
    <property type="entry name" value="Glucokinase_regulatory_CS"/>
</dbReference>
<keyword evidence="7" id="KW-1185">Reference proteome</keyword>
<comment type="miscellaneous">
    <text evidence="3">A lyase-type mechanism (elimination/hydration) is suggested for the cleavage of the lactyl ether bond of MurNAc 6-phosphate, with the formation of an alpha,beta-unsaturated aldehyde intermediate with (E)-stereochemistry, followed by the syn addition of water to give product.</text>
</comment>